<protein>
    <submittedName>
        <fullName evidence="2">Maltooligosyl trehalose synthase</fullName>
        <ecNumber evidence="2">5.4.99.15</ecNumber>
    </submittedName>
</protein>
<dbReference type="Pfam" id="PF00128">
    <property type="entry name" value="Alpha-amylase"/>
    <property type="match status" value="1"/>
</dbReference>
<dbReference type="GO" id="GO:0047470">
    <property type="term" value="F:(1,4)-alpha-D-glucan 1-alpha-D-glucosylmutase activity"/>
    <property type="evidence" value="ECO:0007669"/>
    <property type="project" value="UniProtKB-EC"/>
</dbReference>
<dbReference type="CDD" id="cd11336">
    <property type="entry name" value="AmyAc_MTSase"/>
    <property type="match status" value="1"/>
</dbReference>
<accession>A0A517XXW5</accession>
<dbReference type="InterPro" id="IPR006047">
    <property type="entry name" value="GH13_cat_dom"/>
</dbReference>
<dbReference type="Gene3D" id="3.30.1590.10">
    <property type="entry name" value="Maltooligosyl trehalose synthase, domain 2"/>
    <property type="match status" value="1"/>
</dbReference>
<name>A0A517XXW5_9BACT</name>
<evidence type="ECO:0000313" key="2">
    <source>
        <dbReference type="EMBL" id="QDU22333.1"/>
    </source>
</evidence>
<dbReference type="SMART" id="SM00642">
    <property type="entry name" value="Aamy"/>
    <property type="match status" value="1"/>
</dbReference>
<dbReference type="SUPFAM" id="SSF51445">
    <property type="entry name" value="(Trans)glycosidases"/>
    <property type="match status" value="1"/>
</dbReference>
<dbReference type="InterPro" id="IPR017853">
    <property type="entry name" value="GH"/>
</dbReference>
<organism evidence="2 3">
    <name type="scientific">Urbifossiella limnaea</name>
    <dbReference type="NCBI Taxonomy" id="2528023"/>
    <lineage>
        <taxon>Bacteria</taxon>
        <taxon>Pseudomonadati</taxon>
        <taxon>Planctomycetota</taxon>
        <taxon>Planctomycetia</taxon>
        <taxon>Gemmatales</taxon>
        <taxon>Gemmataceae</taxon>
        <taxon>Urbifossiella</taxon>
    </lineage>
</organism>
<proteinExistence type="predicted"/>
<dbReference type="GO" id="GO:0005992">
    <property type="term" value="P:trehalose biosynthetic process"/>
    <property type="evidence" value="ECO:0007669"/>
    <property type="project" value="TreeGrafter"/>
</dbReference>
<keyword evidence="3" id="KW-1185">Reference proteome</keyword>
<reference evidence="2 3" key="1">
    <citation type="submission" date="2019-02" db="EMBL/GenBank/DDBJ databases">
        <title>Deep-cultivation of Planctomycetes and their phenomic and genomic characterization uncovers novel biology.</title>
        <authorList>
            <person name="Wiegand S."/>
            <person name="Jogler M."/>
            <person name="Boedeker C."/>
            <person name="Pinto D."/>
            <person name="Vollmers J."/>
            <person name="Rivas-Marin E."/>
            <person name="Kohn T."/>
            <person name="Peeters S.H."/>
            <person name="Heuer A."/>
            <person name="Rast P."/>
            <person name="Oberbeckmann S."/>
            <person name="Bunk B."/>
            <person name="Jeske O."/>
            <person name="Meyerdierks A."/>
            <person name="Storesund J.E."/>
            <person name="Kallscheuer N."/>
            <person name="Luecker S."/>
            <person name="Lage O.M."/>
            <person name="Pohl T."/>
            <person name="Merkel B.J."/>
            <person name="Hornburger P."/>
            <person name="Mueller R.-W."/>
            <person name="Bruemmer F."/>
            <person name="Labrenz M."/>
            <person name="Spormann A.M."/>
            <person name="Op den Camp H."/>
            <person name="Overmann J."/>
            <person name="Amann R."/>
            <person name="Jetten M.S.M."/>
            <person name="Mascher T."/>
            <person name="Medema M.H."/>
            <person name="Devos D.P."/>
            <person name="Kaster A.-K."/>
            <person name="Ovreas L."/>
            <person name="Rohde M."/>
            <person name="Galperin M.Y."/>
            <person name="Jogler C."/>
        </authorList>
    </citation>
    <scope>NUCLEOTIDE SEQUENCE [LARGE SCALE GENOMIC DNA]</scope>
    <source>
        <strain evidence="2 3">ETA_A1</strain>
    </source>
</reference>
<keyword evidence="2" id="KW-0413">Isomerase</keyword>
<dbReference type="EC" id="5.4.99.15" evidence="2"/>
<sequence>MTDILDRLAAAALDTAAARRRVPGATYRFQFRKEFRFADALALVPYLDALGVTHAYASPILKARPGSPHGYDVIDPGRLNDELGTKDDLRALAAALHARGMGLILDTVPNHMCIGADNPWWADVLEHGPSSPYADYFDIAWHDSPRPGMNGRLLLPVLGDPYGAVLESGQLRVAFDAGQFSVWYFDTRLPIDPRTYGRVLGPAAAELVTRLGVEHADTIELTSILNAVEHLPPRGEPDAVRVAMGRVETAAVKRRLGELSDRFPEAAVAVTASVDRFAGTAGDPASYGPLDDWLEAQAYRPCFWRVASDEINYRRFFDVNELAAVGTEREDVFRAVHRKLLGWLADGTADGLRIDHPDGLFDPKQYLDRLQAHYVLALAKKLAADAPADYPGFDPERDEAALLERVAEPAAKGRPLYVVVEKILADAEPLPREWACDGTTGYEFVTAVNNLFVDPAGETGLTRFYGDFTGQTDAFPTIVYEKKAQILSSSLSSELTALSHQLDRLARLDRRSRDLTLNGIRRALREVIACFPVYRSYVNGGVRDVDKALIGKAVSKARKRNPMLGRPLFDFIRDTLLLKDPPSGPASDDYRAQQKRFAGKFQQLTSPVTAKGIEDTAFYVYNRFVSLNEVGGEPGHFGWRPDKVHAFMMDRQEQSAGSLSPLSTHDTKRSEDARARLNAISELPGEWADRVNRWAHLNARHREDGDDGPVPDRNEEYLLYQTLVAVWDGGPSEEFNGRVQAFVKKALCEAKVHSSWINPDPDYEATVARFVERVLNPNESAEFLADLAAFVGRVAFLGRVTSLAQSVIRCTAPGVPDTYQGTESWDYSLVDPDNRRPVDYAARQAWLADPAAPDLADPRVKLFAVSRALRARREHTELFERGEYVPLAAIGPKADHVFAFARRHNGAAVAVVVPQLAAALVPESGRAPVGAAAWGDTAVSLDDLPPGRWTNVFTGAAIDAGRRLPLAEVLASFPVAVLTYSPRS</sequence>
<dbReference type="OrthoDB" id="9805159at2"/>
<feature type="domain" description="Glycosyl hydrolase family 13 catalytic" evidence="1">
    <location>
        <begin position="36"/>
        <end position="852"/>
    </location>
</feature>
<dbReference type="KEGG" id="uli:ETAA1_43110"/>
<dbReference type="Proteomes" id="UP000319576">
    <property type="component" value="Chromosome"/>
</dbReference>
<dbReference type="RefSeq" id="WP_145241989.1">
    <property type="nucleotide sequence ID" value="NZ_CP036273.1"/>
</dbReference>
<evidence type="ECO:0000313" key="3">
    <source>
        <dbReference type="Proteomes" id="UP000319576"/>
    </source>
</evidence>
<evidence type="ECO:0000259" key="1">
    <source>
        <dbReference type="SMART" id="SM00642"/>
    </source>
</evidence>
<dbReference type="PANTHER" id="PTHR10357:SF216">
    <property type="entry name" value="MALTOOLIGOSYL TREHALOSE SYNTHASE-RELATED"/>
    <property type="match status" value="1"/>
</dbReference>
<dbReference type="PANTHER" id="PTHR10357">
    <property type="entry name" value="ALPHA-AMYLASE FAMILY MEMBER"/>
    <property type="match status" value="1"/>
</dbReference>
<dbReference type="AlphaFoldDB" id="A0A517XXW5"/>
<dbReference type="InterPro" id="IPR012767">
    <property type="entry name" value="Trehalose_TreY"/>
</dbReference>
<dbReference type="GO" id="GO:0030980">
    <property type="term" value="P:alpha-glucan catabolic process"/>
    <property type="evidence" value="ECO:0007669"/>
    <property type="project" value="TreeGrafter"/>
</dbReference>
<dbReference type="EMBL" id="CP036273">
    <property type="protein sequence ID" value="QDU22333.1"/>
    <property type="molecule type" value="Genomic_DNA"/>
</dbReference>
<dbReference type="Gene3D" id="3.20.20.80">
    <property type="entry name" value="Glycosidases"/>
    <property type="match status" value="4"/>
</dbReference>
<gene>
    <name evidence="2" type="primary">treY</name>
    <name evidence="2" type="ORF">ETAA1_43110</name>
</gene>
<dbReference type="NCBIfam" id="TIGR02401">
    <property type="entry name" value="trehalose_TreY"/>
    <property type="match status" value="1"/>
</dbReference>